<dbReference type="InterPro" id="IPR000591">
    <property type="entry name" value="DEP_dom"/>
</dbReference>
<dbReference type="SUPFAM" id="SSF46785">
    <property type="entry name" value="Winged helix' DNA-binding domain"/>
    <property type="match status" value="1"/>
</dbReference>
<dbReference type="PROSITE" id="PS50186">
    <property type="entry name" value="DEP"/>
    <property type="match status" value="1"/>
</dbReference>
<feature type="compositionally biased region" description="Polar residues" evidence="5">
    <location>
        <begin position="1650"/>
        <end position="1663"/>
    </location>
</feature>
<feature type="compositionally biased region" description="Polar residues" evidence="5">
    <location>
        <begin position="838"/>
        <end position="851"/>
    </location>
</feature>
<evidence type="ECO:0000313" key="7">
    <source>
        <dbReference type="EMBL" id="KAF1989167.1"/>
    </source>
</evidence>
<protein>
    <recommendedName>
        <fullName evidence="3">Vacuolar membrane-associated protein IML1</fullName>
    </recommendedName>
    <alternativeName>
        <fullName evidence="4">Vacuolar membrane-associated protein iml1</fullName>
    </alternativeName>
</protein>
<feature type="region of interest" description="Disordered" evidence="5">
    <location>
        <begin position="921"/>
        <end position="941"/>
    </location>
</feature>
<dbReference type="SMART" id="SM00049">
    <property type="entry name" value="DEP"/>
    <property type="match status" value="1"/>
</dbReference>
<dbReference type="PANTHER" id="PTHR13179:SF8">
    <property type="entry name" value="GATOR COMPLEX PROTEIN DEPDC5"/>
    <property type="match status" value="1"/>
</dbReference>
<proteinExistence type="inferred from homology"/>
<feature type="region of interest" description="Disordered" evidence="5">
    <location>
        <begin position="60"/>
        <end position="96"/>
    </location>
</feature>
<dbReference type="EMBL" id="ML977146">
    <property type="protein sequence ID" value="KAF1989167.1"/>
    <property type="molecule type" value="Genomic_DNA"/>
</dbReference>
<evidence type="ECO:0000256" key="4">
    <source>
        <dbReference type="ARBA" id="ARBA00021881"/>
    </source>
</evidence>
<evidence type="ECO:0000256" key="5">
    <source>
        <dbReference type="SAM" id="MobiDB-lite"/>
    </source>
</evidence>
<feature type="compositionally biased region" description="Polar residues" evidence="5">
    <location>
        <begin position="800"/>
        <end position="820"/>
    </location>
</feature>
<dbReference type="Pfam" id="PF12257">
    <property type="entry name" value="IML1"/>
    <property type="match status" value="1"/>
</dbReference>
<feature type="compositionally biased region" description="Basic and acidic residues" evidence="5">
    <location>
        <begin position="1414"/>
        <end position="1446"/>
    </location>
</feature>
<feature type="compositionally biased region" description="Polar residues" evidence="5">
    <location>
        <begin position="921"/>
        <end position="939"/>
    </location>
</feature>
<dbReference type="OrthoDB" id="39497at2759"/>
<evidence type="ECO:0000256" key="3">
    <source>
        <dbReference type="ARBA" id="ARBA00018529"/>
    </source>
</evidence>
<name>A0A6G1H7Y6_9PEZI</name>
<feature type="region of interest" description="Disordered" evidence="5">
    <location>
        <begin position="1650"/>
        <end position="1705"/>
    </location>
</feature>
<evidence type="ECO:0000313" key="8">
    <source>
        <dbReference type="Proteomes" id="UP000800041"/>
    </source>
</evidence>
<feature type="compositionally biased region" description="Basic and acidic residues" evidence="5">
    <location>
        <begin position="784"/>
        <end position="799"/>
    </location>
</feature>
<feature type="compositionally biased region" description="Gly residues" evidence="5">
    <location>
        <begin position="1811"/>
        <end position="1821"/>
    </location>
</feature>
<comment type="similarity">
    <text evidence="2">Belongs to the IML1 family.</text>
</comment>
<dbReference type="GO" id="GO:0035556">
    <property type="term" value="P:intracellular signal transduction"/>
    <property type="evidence" value="ECO:0007669"/>
    <property type="project" value="InterPro"/>
</dbReference>
<dbReference type="Gene3D" id="1.10.10.10">
    <property type="entry name" value="Winged helix-like DNA-binding domain superfamily/Winged helix DNA-binding domain"/>
    <property type="match status" value="1"/>
</dbReference>
<comment type="subcellular location">
    <subcellularLocation>
        <location evidence="1">Vacuole membrane</location>
        <topology evidence="1">Peripheral membrane protein</topology>
    </subcellularLocation>
</comment>
<dbReference type="GO" id="GO:0005096">
    <property type="term" value="F:GTPase activator activity"/>
    <property type="evidence" value="ECO:0007669"/>
    <property type="project" value="InterPro"/>
</dbReference>
<feature type="compositionally biased region" description="Polar residues" evidence="5">
    <location>
        <begin position="697"/>
        <end position="706"/>
    </location>
</feature>
<feature type="region of interest" description="Disordered" evidence="5">
    <location>
        <begin position="1745"/>
        <end position="1847"/>
    </location>
</feature>
<feature type="region of interest" description="Disordered" evidence="5">
    <location>
        <begin position="1400"/>
        <end position="1455"/>
    </location>
</feature>
<sequence>MESTPGPRNIQKLCQLWLHDERDSKEDVIINASRFSELGLEDGSLAQIIAIQEGTAVRDFQTQSTANGKDDRTAPTITSISQDSKNRREKAIGTSGLLTLDESGNRTDDCRDHQQPKSYVFVVKFATADQVSKQPGLHISIKSSIANAFGFRPRRQVLVATADPAFHSASHVEITFRDEYLARGDMWRLAISELSQKSVYQDQKLLFLGTIKATVKNVYINGQKKRSAYFAPDTKPIFRSESARFVLFLQMSREMWEFDAERSGEIMFNKVINGFLPELFKNWIKIRARHLVSIVMFTRVEYDRIPGFDPNISIRPDGKAYKDFYRVVVSDMASGDWVNILDSLKREFRLFLRDVSVMNTKGEGTFDLSSTEMMNSSDFIIAGKPSTAGQGNILEAINLASSHFSNDYIDRDLVRTGVSVVVISAGTGVFEVDYNMLKFTTDVLVGNGIGIDLVCLAPMPLHSVPLFKYRAAHAQNDKPANISDEPEKPRGTYVELGFKPVSKALSSQSSNFQPSSLASNASNASTLVLPDDLKLEEWSYAMPHWLDVSFWKGISSDDPANLDTKKAPTTNAKARHGKNETFNPRCRMYELQMMGVMENEMSNISIPLLHQISFHPWHRLKDMIHGRSPTDRDRLYISGLERQWMDVYDDRIFKTAHDTPFFLDVNGKERQNQTAKFHSITGGDSKRGRQGADDNVGTKSSGSRPTTPAGFLDWKLRGEPAAQKTGGPVRKPSMASVMSSTDTLTSRRVILSRQLSFGATGLAAPKSTANTEITLTSSNVERATPSKKEAQAQQTKRDSSYTSQIKALLTRTPSSRTQVPASIRENEEDAEVGDDTFDSNGSRPIAISNQKATDERKSSQDIAPLSPPPVPYVSSLPDHHLHHGQRSTPFPANATLGTLDDGRSSIAASSEANIGQVLYAASSQRTGTKPQLSTSNETQMMPRHKPVLDALSPWLQLVNPSNPAKNEANASNQYRRWHHVYPRPWDATTMKWKSLCSPAALPLTNDYFPTAQQLRDDYQENPYTVALYDEDDGFEGTNSQESLVRELIAFRLSHGFQLVVGPAVSEFLSTVDPSFSNIFDKAYMSGEGATVLMSLGNVIHQLVCLTNNEVEVRRFTRKPYATLSEFSRPNAPAPIIYRPLIRTVFEEEYGQSHIVFKSPRGEYNWNYIDNFIAGWSNDFSDTLRFWRARFVLIPVEIPSHGHRSLRLLSEDTEEEIRLEGIRKLTQIWQRYRHISLEERRAEARKPKDPNPLAIEYQTRDPSVVVTTNPELLSQSDDDLYGVQMYEEEPYKISTLDLPHDLIELAQDLQGEGGIEMTNRRWHWRLHYNCFVGTSLVTWLLANFQDLSTREQAVDLGNRLMEAGLFTHVHKRHPFRDGQFFFQMADKYRIMRPDASMSWFGSRKGDKSVPATPFQEEKRPISEEKSNSRPSTRRDSSGSKSSERTATKMEMSSTRRRVTLSRAMRYDVDHRRRSYRSEFINLHYDRLHNPDNCYHIRIDWMNVTAKLIEDAVVSWASNVERYGLKLVEVPIAEASSISDAHPFRSPYLVKLAEPPPSLQPKQYFDNTSFAPQAPTDRFIYHKALLRKLNFVLDIEAASSFPSNMDVTYSWGRPNYRFTQYIHKSGVCLAQITDEGDFLLLANRLYNNRASTTKEPTRFENTNAKADTADRRSPNAGGAAQKPQVLTTPRTGGPSPFSSPALRPVSDQGTFGNAVDLSLKTAEQIKEDVEVFCSSAATLRAFWEEASKPRGSPVSQADKLDGSIPNLGLPPSVAGGYGHRRENSQSPVATDKERGSSGQKERWSPTLVYSSGMGSGLGLGFGGRPKSAMASLKGEEESREGRERSKEDD</sequence>
<dbReference type="GO" id="GO:0010508">
    <property type="term" value="P:positive regulation of autophagy"/>
    <property type="evidence" value="ECO:0007669"/>
    <property type="project" value="TreeGrafter"/>
</dbReference>
<feature type="region of interest" description="Disordered" evidence="5">
    <location>
        <begin position="677"/>
        <end position="744"/>
    </location>
</feature>
<feature type="compositionally biased region" description="Acidic residues" evidence="5">
    <location>
        <begin position="826"/>
        <end position="837"/>
    </location>
</feature>
<dbReference type="InterPro" id="IPR045838">
    <property type="entry name" value="DEPDC5_CTD"/>
</dbReference>
<dbReference type="InterPro" id="IPR036390">
    <property type="entry name" value="WH_DNA-bd_sf"/>
</dbReference>
<evidence type="ECO:0000256" key="1">
    <source>
        <dbReference type="ARBA" id="ARBA00004148"/>
    </source>
</evidence>
<accession>A0A6G1H7Y6</accession>
<dbReference type="InterPro" id="IPR027244">
    <property type="entry name" value="IML1"/>
</dbReference>
<feature type="region of interest" description="Disordered" evidence="5">
    <location>
        <begin position="776"/>
        <end position="896"/>
    </location>
</feature>
<dbReference type="GO" id="GO:1904262">
    <property type="term" value="P:negative regulation of TORC1 signaling"/>
    <property type="evidence" value="ECO:0007669"/>
    <property type="project" value="TreeGrafter"/>
</dbReference>
<dbReference type="CDD" id="cd04449">
    <property type="entry name" value="DEP_DEPDC5-like"/>
    <property type="match status" value="1"/>
</dbReference>
<keyword evidence="8" id="KW-1185">Reference proteome</keyword>
<reference evidence="7" key="1">
    <citation type="journal article" date="2020" name="Stud. Mycol.">
        <title>101 Dothideomycetes genomes: a test case for predicting lifestyles and emergence of pathogens.</title>
        <authorList>
            <person name="Haridas S."/>
            <person name="Albert R."/>
            <person name="Binder M."/>
            <person name="Bloem J."/>
            <person name="Labutti K."/>
            <person name="Salamov A."/>
            <person name="Andreopoulos B."/>
            <person name="Baker S."/>
            <person name="Barry K."/>
            <person name="Bills G."/>
            <person name="Bluhm B."/>
            <person name="Cannon C."/>
            <person name="Castanera R."/>
            <person name="Culley D."/>
            <person name="Daum C."/>
            <person name="Ezra D."/>
            <person name="Gonzalez J."/>
            <person name="Henrissat B."/>
            <person name="Kuo A."/>
            <person name="Liang C."/>
            <person name="Lipzen A."/>
            <person name="Lutzoni F."/>
            <person name="Magnuson J."/>
            <person name="Mondo S."/>
            <person name="Nolan M."/>
            <person name="Ohm R."/>
            <person name="Pangilinan J."/>
            <person name="Park H.-J."/>
            <person name="Ramirez L."/>
            <person name="Alfaro M."/>
            <person name="Sun H."/>
            <person name="Tritt A."/>
            <person name="Yoshinaga Y."/>
            <person name="Zwiers L.-H."/>
            <person name="Turgeon B."/>
            <person name="Goodwin S."/>
            <person name="Spatafora J."/>
            <person name="Crous P."/>
            <person name="Grigoriev I."/>
        </authorList>
    </citation>
    <scope>NUCLEOTIDE SEQUENCE</scope>
    <source>
        <strain evidence="7">CBS 113979</strain>
    </source>
</reference>
<feature type="compositionally biased region" description="Basic and acidic residues" evidence="5">
    <location>
        <begin position="1831"/>
        <end position="1847"/>
    </location>
</feature>
<dbReference type="InterPro" id="IPR048255">
    <property type="entry name" value="IML1_N"/>
</dbReference>
<organism evidence="7 8">
    <name type="scientific">Aulographum hederae CBS 113979</name>
    <dbReference type="NCBI Taxonomy" id="1176131"/>
    <lineage>
        <taxon>Eukaryota</taxon>
        <taxon>Fungi</taxon>
        <taxon>Dikarya</taxon>
        <taxon>Ascomycota</taxon>
        <taxon>Pezizomycotina</taxon>
        <taxon>Dothideomycetes</taxon>
        <taxon>Pleosporomycetidae</taxon>
        <taxon>Aulographales</taxon>
        <taxon>Aulographaceae</taxon>
    </lineage>
</organism>
<evidence type="ECO:0000259" key="6">
    <source>
        <dbReference type="PROSITE" id="PS50186"/>
    </source>
</evidence>
<dbReference type="Proteomes" id="UP000800041">
    <property type="component" value="Unassembled WGS sequence"/>
</dbReference>
<feature type="domain" description="DEP" evidence="6">
    <location>
        <begin position="1310"/>
        <end position="1385"/>
    </location>
</feature>
<dbReference type="GO" id="GO:0005774">
    <property type="term" value="C:vacuolar membrane"/>
    <property type="evidence" value="ECO:0007669"/>
    <property type="project" value="UniProtKB-SubCell"/>
</dbReference>
<feature type="compositionally biased region" description="Basic and acidic residues" evidence="5">
    <location>
        <begin position="1788"/>
        <end position="1801"/>
    </location>
</feature>
<gene>
    <name evidence="7" type="ORF">K402DRAFT_418979</name>
</gene>
<dbReference type="Pfam" id="PF00610">
    <property type="entry name" value="DEP"/>
    <property type="match status" value="1"/>
</dbReference>
<dbReference type="GO" id="GO:1990130">
    <property type="term" value="C:GATOR1 complex"/>
    <property type="evidence" value="ECO:0007669"/>
    <property type="project" value="TreeGrafter"/>
</dbReference>
<dbReference type="PANTHER" id="PTHR13179">
    <property type="entry name" value="DEP DOMAIN CONTAINING PROTEIN 5"/>
    <property type="match status" value="1"/>
</dbReference>
<dbReference type="InterPro" id="IPR036388">
    <property type="entry name" value="WH-like_DNA-bd_sf"/>
</dbReference>
<dbReference type="Pfam" id="PF19418">
    <property type="entry name" value="DEPDC5_CTD"/>
    <property type="match status" value="1"/>
</dbReference>
<evidence type="ECO:0000256" key="2">
    <source>
        <dbReference type="ARBA" id="ARBA00005643"/>
    </source>
</evidence>